<evidence type="ECO:0000313" key="1">
    <source>
        <dbReference type="EMBL" id="OAT71304.1"/>
    </source>
</evidence>
<protein>
    <submittedName>
        <fullName evidence="1">Uncharacterized protein</fullName>
    </submittedName>
</protein>
<organism evidence="1 2">
    <name type="scientific">Parageobacillus thermoglucosidasius</name>
    <name type="common">Geobacillus thermoglucosidasius</name>
    <dbReference type="NCBI Taxonomy" id="1426"/>
    <lineage>
        <taxon>Bacteria</taxon>
        <taxon>Bacillati</taxon>
        <taxon>Bacillota</taxon>
        <taxon>Bacilli</taxon>
        <taxon>Bacillales</taxon>
        <taxon>Anoxybacillaceae</taxon>
        <taxon>Parageobacillus</taxon>
    </lineage>
</organism>
<dbReference type="EMBL" id="LXMA01000043">
    <property type="protein sequence ID" value="OAT71304.1"/>
    <property type="molecule type" value="Genomic_DNA"/>
</dbReference>
<accession>A0A1B7KMI8</accession>
<evidence type="ECO:0000313" key="2">
    <source>
        <dbReference type="Proteomes" id="UP000078290"/>
    </source>
</evidence>
<name>A0A1B7KMI8_PARTM</name>
<reference evidence="2" key="1">
    <citation type="submission" date="2016-05" db="EMBL/GenBank/DDBJ databases">
        <authorList>
            <person name="Wang W."/>
            <person name="Zhu L."/>
        </authorList>
    </citation>
    <scope>NUCLEOTIDE SEQUENCE [LARGE SCALE GENOMIC DNA]</scope>
    <source>
        <strain evidence="2">W-2</strain>
    </source>
</reference>
<dbReference type="AlphaFoldDB" id="A0A1B7KMI8"/>
<gene>
    <name evidence="1" type="ORF">A7K69_14540</name>
</gene>
<proteinExistence type="predicted"/>
<comment type="caution">
    <text evidence="1">The sequence shown here is derived from an EMBL/GenBank/DDBJ whole genome shotgun (WGS) entry which is preliminary data.</text>
</comment>
<dbReference type="Proteomes" id="UP000078290">
    <property type="component" value="Unassembled WGS sequence"/>
</dbReference>
<dbReference type="OrthoDB" id="2859730at2"/>
<dbReference type="RefSeq" id="WP_064553272.1">
    <property type="nucleotide sequence ID" value="NZ_LXMA01000043.1"/>
</dbReference>
<sequence>MYSVQQLQALDYLLKRITSEPSYPVFKKNLKLVIEVHNQYWYGDFVQLDGTRAFQLFIDNSGDVEKVSLSPADSNAVNILTKIWKAYSFTAKTNWSNPFEKINNLPLLFEALTKILDRTDITNEDSPFSPYLFNAKLINSNVTLPFINLGEEKIKLISLIEVDDA</sequence>